<feature type="region of interest" description="Disordered" evidence="1">
    <location>
        <begin position="492"/>
        <end position="555"/>
    </location>
</feature>
<feature type="region of interest" description="Disordered" evidence="1">
    <location>
        <begin position="363"/>
        <end position="403"/>
    </location>
</feature>
<feature type="compositionally biased region" description="Basic and acidic residues" evidence="1">
    <location>
        <begin position="369"/>
        <end position="380"/>
    </location>
</feature>
<evidence type="ECO:0000313" key="2">
    <source>
        <dbReference type="EMBL" id="CAI2363962.1"/>
    </source>
</evidence>
<dbReference type="InterPro" id="IPR016135">
    <property type="entry name" value="UBQ-conjugating_enzyme/RWD"/>
</dbReference>
<name>A0AAD1X9R1_EUPCR</name>
<dbReference type="CDD" id="cd00195">
    <property type="entry name" value="UBCc_UEV"/>
    <property type="match status" value="1"/>
</dbReference>
<feature type="compositionally biased region" description="Basic and acidic residues" evidence="1">
    <location>
        <begin position="391"/>
        <end position="401"/>
    </location>
</feature>
<gene>
    <name evidence="2" type="ORF">ECRASSUSDP1_LOCUS5302</name>
</gene>
<protein>
    <submittedName>
        <fullName evidence="2">Uncharacterized protein</fullName>
    </submittedName>
</protein>
<dbReference type="Proteomes" id="UP001295684">
    <property type="component" value="Unassembled WGS sequence"/>
</dbReference>
<comment type="caution">
    <text evidence="2">The sequence shown here is derived from an EMBL/GenBank/DDBJ whole genome shotgun (WGS) entry which is preliminary data.</text>
</comment>
<dbReference type="AlphaFoldDB" id="A0AAD1X9R1"/>
<accession>A0AAD1X9R1</accession>
<sequence>MASKIKEKRINSELTMLDKLPEGYLTQYKELQGGGIRVDLAIERTLIQSELLPDNIESFNFSIICDSEFPFKGPQVQCNSNFLQMSICDQRDLFINICRTRWAPSNTLYEISKLIPEFISDALISEASDQRKFLGKFNLGEPYYVGDYYGNFDVWKFKDKHNMFIDYTKSRHRSHKPRRSQSRYLIVTDTGLMVCEPTVEDKDIAICRGWNTLYRLHKVRREKDNPKVISFVWDDDMMMEWTLTFEDPDQFINNICFRMETLGCKYERKEYIKKMILEKDVSKAGFLENIDFKSRECLDLIAIYEDLVNTELTIENINSLTSLYQKAIEYFSAQDSSRYEDFLNRNRNLLQREDVQTILMSLEVEPQPEEGKEERKETAHPESINPTFDHQQQESPKEDSHFIIGSEGSESEKAIPEVDINPVPIHEGVEKLENEDLEHPKEIDPSINSVKQLDKARTEESKNIKPEEKLNKLSEDFDIASEDKLVNKFNQMYLDENNKSDEKGNEEDENSAEELMDSSNPEVQENESNLREKSNEEVNPPEEASAEDPFRIGEE</sequence>
<keyword evidence="3" id="KW-1185">Reference proteome</keyword>
<reference evidence="2" key="1">
    <citation type="submission" date="2023-07" db="EMBL/GenBank/DDBJ databases">
        <authorList>
            <consortium name="AG Swart"/>
            <person name="Singh M."/>
            <person name="Singh A."/>
            <person name="Seah K."/>
            <person name="Emmerich C."/>
        </authorList>
    </citation>
    <scope>NUCLEOTIDE SEQUENCE</scope>
    <source>
        <strain evidence="2">DP1</strain>
    </source>
</reference>
<dbReference type="EMBL" id="CAMPGE010005117">
    <property type="protein sequence ID" value="CAI2363962.1"/>
    <property type="molecule type" value="Genomic_DNA"/>
</dbReference>
<organism evidence="2 3">
    <name type="scientific">Euplotes crassus</name>
    <dbReference type="NCBI Taxonomy" id="5936"/>
    <lineage>
        <taxon>Eukaryota</taxon>
        <taxon>Sar</taxon>
        <taxon>Alveolata</taxon>
        <taxon>Ciliophora</taxon>
        <taxon>Intramacronucleata</taxon>
        <taxon>Spirotrichea</taxon>
        <taxon>Hypotrichia</taxon>
        <taxon>Euplotida</taxon>
        <taxon>Euplotidae</taxon>
        <taxon>Moneuplotes</taxon>
    </lineage>
</organism>
<feature type="compositionally biased region" description="Polar residues" evidence="1">
    <location>
        <begin position="517"/>
        <end position="527"/>
    </location>
</feature>
<evidence type="ECO:0000313" key="3">
    <source>
        <dbReference type="Proteomes" id="UP001295684"/>
    </source>
</evidence>
<feature type="region of interest" description="Disordered" evidence="1">
    <location>
        <begin position="426"/>
        <end position="469"/>
    </location>
</feature>
<feature type="compositionally biased region" description="Basic and acidic residues" evidence="1">
    <location>
        <begin position="452"/>
        <end position="469"/>
    </location>
</feature>
<evidence type="ECO:0000256" key="1">
    <source>
        <dbReference type="SAM" id="MobiDB-lite"/>
    </source>
</evidence>
<feature type="compositionally biased region" description="Acidic residues" evidence="1">
    <location>
        <begin position="504"/>
        <end position="516"/>
    </location>
</feature>
<dbReference type="Gene3D" id="3.10.110.10">
    <property type="entry name" value="Ubiquitin Conjugating Enzyme"/>
    <property type="match status" value="1"/>
</dbReference>
<dbReference type="SUPFAM" id="SSF54495">
    <property type="entry name" value="UBC-like"/>
    <property type="match status" value="1"/>
</dbReference>
<proteinExistence type="predicted"/>
<feature type="compositionally biased region" description="Basic and acidic residues" evidence="1">
    <location>
        <begin position="427"/>
        <end position="444"/>
    </location>
</feature>